<evidence type="ECO:0000313" key="2">
    <source>
        <dbReference type="Proteomes" id="UP001165960"/>
    </source>
</evidence>
<dbReference type="Proteomes" id="UP001165960">
    <property type="component" value="Unassembled WGS sequence"/>
</dbReference>
<sequence>MSHPKGERPAFRSFSRSSLAGVSINSPLLEKGLEKFAIRCAPSDSTNEEDSSPSPTSTSARAIYLSE</sequence>
<keyword evidence="2" id="KW-1185">Reference proteome</keyword>
<reference evidence="1" key="1">
    <citation type="submission" date="2022-04" db="EMBL/GenBank/DDBJ databases">
        <title>Genome of the entomopathogenic fungus Entomophthora muscae.</title>
        <authorList>
            <person name="Elya C."/>
            <person name="Lovett B.R."/>
            <person name="Lee E."/>
            <person name="Macias A.M."/>
            <person name="Hajek A.E."/>
            <person name="De Bivort B.L."/>
            <person name="Kasson M.T."/>
            <person name="De Fine Licht H.H."/>
            <person name="Stajich J.E."/>
        </authorList>
    </citation>
    <scope>NUCLEOTIDE SEQUENCE</scope>
    <source>
        <strain evidence="1">Berkeley</strain>
    </source>
</reference>
<dbReference type="EMBL" id="QTSX02001525">
    <property type="protein sequence ID" value="KAJ9080756.1"/>
    <property type="molecule type" value="Genomic_DNA"/>
</dbReference>
<evidence type="ECO:0000313" key="1">
    <source>
        <dbReference type="EMBL" id="KAJ9080756.1"/>
    </source>
</evidence>
<proteinExistence type="predicted"/>
<organism evidence="1 2">
    <name type="scientific">Entomophthora muscae</name>
    <dbReference type="NCBI Taxonomy" id="34485"/>
    <lineage>
        <taxon>Eukaryota</taxon>
        <taxon>Fungi</taxon>
        <taxon>Fungi incertae sedis</taxon>
        <taxon>Zoopagomycota</taxon>
        <taxon>Entomophthoromycotina</taxon>
        <taxon>Entomophthoromycetes</taxon>
        <taxon>Entomophthorales</taxon>
        <taxon>Entomophthoraceae</taxon>
        <taxon>Entomophthora</taxon>
    </lineage>
</organism>
<protein>
    <submittedName>
        <fullName evidence="1">Uncharacterized protein</fullName>
    </submittedName>
</protein>
<gene>
    <name evidence="1" type="ORF">DSO57_1021559</name>
</gene>
<accession>A0ACC2U2F8</accession>
<name>A0ACC2U2F8_9FUNG</name>
<comment type="caution">
    <text evidence="1">The sequence shown here is derived from an EMBL/GenBank/DDBJ whole genome shotgun (WGS) entry which is preliminary data.</text>
</comment>